<dbReference type="AlphaFoldDB" id="A0A1F5EBA7"/>
<dbReference type="STRING" id="1797471.A3A71_00800"/>
<name>A0A1F5EBA7_9BACT</name>
<dbReference type="Proteomes" id="UP000177481">
    <property type="component" value="Unassembled WGS sequence"/>
</dbReference>
<comment type="caution">
    <text evidence="1">The sequence shown here is derived from an EMBL/GenBank/DDBJ whole genome shotgun (WGS) entry which is preliminary data.</text>
</comment>
<protein>
    <recommendedName>
        <fullName evidence="3">Outer membrane protein beta-barrel domain-containing protein</fullName>
    </recommendedName>
</protein>
<evidence type="ECO:0000313" key="1">
    <source>
        <dbReference type="EMBL" id="OGD64580.1"/>
    </source>
</evidence>
<proteinExistence type="predicted"/>
<dbReference type="EMBL" id="MEZX01000002">
    <property type="protein sequence ID" value="OGD64580.1"/>
    <property type="molecule type" value="Genomic_DNA"/>
</dbReference>
<evidence type="ECO:0000313" key="2">
    <source>
        <dbReference type="Proteomes" id="UP000177481"/>
    </source>
</evidence>
<reference evidence="1 2" key="1">
    <citation type="journal article" date="2016" name="Nat. Commun.">
        <title>Thousands of microbial genomes shed light on interconnected biogeochemical processes in an aquifer system.</title>
        <authorList>
            <person name="Anantharaman K."/>
            <person name="Brown C.T."/>
            <person name="Hug L.A."/>
            <person name="Sharon I."/>
            <person name="Castelle C.J."/>
            <person name="Probst A.J."/>
            <person name="Thomas B.C."/>
            <person name="Singh A."/>
            <person name="Wilkins M.J."/>
            <person name="Karaoz U."/>
            <person name="Brodie E.L."/>
            <person name="Williams K.H."/>
            <person name="Hubbard S.S."/>
            <person name="Banfield J.F."/>
        </authorList>
    </citation>
    <scope>NUCLEOTIDE SEQUENCE [LARGE SCALE GENOMIC DNA]</scope>
</reference>
<organism evidence="1 2">
    <name type="scientific">Candidatus Berkelbacteria bacterium RIFCSPLOWO2_01_FULL_50_28</name>
    <dbReference type="NCBI Taxonomy" id="1797471"/>
    <lineage>
        <taxon>Bacteria</taxon>
        <taxon>Candidatus Berkelbacteria</taxon>
    </lineage>
</organism>
<evidence type="ECO:0008006" key="3">
    <source>
        <dbReference type="Google" id="ProtNLM"/>
    </source>
</evidence>
<sequence>MKNTTISLLVAVVTAQSWAQDSLQVSYKSVLKSSYVGGQTGMRLHDGPVTQNSATFARKGMYAYIWVCSPLDTRWNSDYGSEIDLGFGHDFALKNGWRVDVGYAYYNVIPLENMRGDLHAISAHVYQTRGVIRSFARLEQDVAQNPSILPGGFTYKLGVNWSASPELRAELALLGHGRVYGISAETVSAGTCSLTLNRKLNGLSVQAGITFQRALGRSVANGGAAHNETVLWIGFSF</sequence>
<accession>A0A1F5EBA7</accession>
<gene>
    <name evidence="1" type="ORF">A3A71_00800</name>
</gene>